<evidence type="ECO:0000313" key="2">
    <source>
        <dbReference type="Proteomes" id="UP000094165"/>
    </source>
</evidence>
<dbReference type="RefSeq" id="WP_017054519.1">
    <property type="nucleotide sequence ID" value="NZ_AJYW02000007.1"/>
</dbReference>
<dbReference type="AlphaFoldDB" id="A0A1E5D9N0"/>
<reference evidence="1 2" key="1">
    <citation type="journal article" date="2012" name="Science">
        <title>Ecological populations of bacteria act as socially cohesive units of antibiotic production and resistance.</title>
        <authorList>
            <person name="Cordero O.X."/>
            <person name="Wildschutte H."/>
            <person name="Kirkup B."/>
            <person name="Proehl S."/>
            <person name="Ngo L."/>
            <person name="Hussain F."/>
            <person name="Le Roux F."/>
            <person name="Mincer T."/>
            <person name="Polz M.F."/>
        </authorList>
    </citation>
    <scope>NUCLEOTIDE SEQUENCE [LARGE SCALE GENOMIC DNA]</scope>
    <source>
        <strain evidence="1 2">FF-238</strain>
    </source>
</reference>
<evidence type="ECO:0000313" key="1">
    <source>
        <dbReference type="EMBL" id="OEE80453.1"/>
    </source>
</evidence>
<sequence>MATLIYLYPDQIGFWASFVLSEITGLITSQLEGGFPMVLEKFRTLVAYLSNKSSKVLSFLGINRGFRQSLLTIW</sequence>
<protein>
    <submittedName>
        <fullName evidence="1">Uncharacterized protein</fullName>
    </submittedName>
</protein>
<accession>A0A1E5D9N0</accession>
<gene>
    <name evidence="1" type="ORF">A130_10150</name>
</gene>
<proteinExistence type="predicted"/>
<organism evidence="1 2">
    <name type="scientific">Vibrio genomosp. F6 str. FF-238</name>
    <dbReference type="NCBI Taxonomy" id="1191298"/>
    <lineage>
        <taxon>Bacteria</taxon>
        <taxon>Pseudomonadati</taxon>
        <taxon>Pseudomonadota</taxon>
        <taxon>Gammaproteobacteria</taxon>
        <taxon>Vibrionales</taxon>
        <taxon>Vibrionaceae</taxon>
        <taxon>Vibrio</taxon>
    </lineage>
</organism>
<name>A0A1E5D9N0_9VIBR</name>
<keyword evidence="2" id="KW-1185">Reference proteome</keyword>
<dbReference type="Proteomes" id="UP000094165">
    <property type="component" value="Unassembled WGS sequence"/>
</dbReference>
<dbReference type="EMBL" id="AJYW02000007">
    <property type="protein sequence ID" value="OEE80453.1"/>
    <property type="molecule type" value="Genomic_DNA"/>
</dbReference>
<comment type="caution">
    <text evidence="1">The sequence shown here is derived from an EMBL/GenBank/DDBJ whole genome shotgun (WGS) entry which is preliminary data.</text>
</comment>